<dbReference type="EMBL" id="JARKIE010000003">
    <property type="protein sequence ID" value="KAJ7708798.1"/>
    <property type="molecule type" value="Genomic_DNA"/>
</dbReference>
<protein>
    <submittedName>
        <fullName evidence="2">Uncharacterized protein</fullName>
    </submittedName>
</protein>
<sequence>MALNIAVQTEAGARAAEKKSLRNEIQHKLPIFWFLHDDQPAEEFEVACPTFPLFHPKNDKTLIKIVGLDDCETYGYHNGTDWKITSLPQELKAGTTTLRIFCYTYPNPHRSVTPERHSDLGSRSPALILGSLADAPSGPRKPWPLMYACDMAAGVERISDLRGTSTLAGIKFTTETAFQAVFVNKEYRSSTYSENLKIWEWGKGGALATATRAGRTEDGLWAKVRQHVCSKCSAKMNRQALTREDFKTGGLLEKLQIKDLKTILRTHLHARRLNGTLDSRSQVVSRILSKQICVNWDAVKEPSIIPVDEVDKVIRDLIIQPVAAVQEKPLKKKRKRTKRNANGDSSSLSDLPSEFENAPAAKPATPVLPEQSAILNQKPADLLSGNGEKREGVNGGKEGQEGGDGGHDTGNKGGNDADSGGPPILVTKDSVITLVISDERKGAHPHKPKTQTLIQTPELRLKVDEPGAGGGGGVVHIETRIILKEWRNGKWFRRLGENEMGKHSVYYAWMLLTLPIDLMYLYGDIYPPGQVGFFEPIGSTFVDDAKPGEGGFGAYLVKAHTDTSLRADWDADTNSWTILIHVVAEAGVNSDDMLVFIQNRDAVLHERAQARLMDNGRNLSSEGDVRPPKKIRTKLTPAKHDQRKVVKKEKHDHQAQACVDHLNTMFGADPVVLAIQLTPHNLKTKAMAMATIHQRARTLFHIMDTCRLTPDGYEIKAIHLHTFLDRSSDWVKQLCDVGRLLAQYSELPGVHQWLETQIKAGGQKGCKTHLEELGRVVEREAAAAKDALTKAIEDDVL</sequence>
<keyword evidence="3" id="KW-1185">Reference proteome</keyword>
<name>A0AAD7MB18_MYCRO</name>
<comment type="caution">
    <text evidence="2">The sequence shown here is derived from an EMBL/GenBank/DDBJ whole genome shotgun (WGS) entry which is preliminary data.</text>
</comment>
<gene>
    <name evidence="2" type="ORF">B0H17DRAFT_1124599</name>
</gene>
<evidence type="ECO:0000313" key="3">
    <source>
        <dbReference type="Proteomes" id="UP001221757"/>
    </source>
</evidence>
<evidence type="ECO:0000313" key="2">
    <source>
        <dbReference type="EMBL" id="KAJ7708798.1"/>
    </source>
</evidence>
<proteinExistence type="predicted"/>
<feature type="region of interest" description="Disordered" evidence="1">
    <location>
        <begin position="379"/>
        <end position="424"/>
    </location>
</feature>
<evidence type="ECO:0000256" key="1">
    <source>
        <dbReference type="SAM" id="MobiDB-lite"/>
    </source>
</evidence>
<feature type="compositionally biased region" description="Basic and acidic residues" evidence="1">
    <location>
        <begin position="387"/>
        <end position="410"/>
    </location>
</feature>
<reference evidence="2" key="1">
    <citation type="submission" date="2023-03" db="EMBL/GenBank/DDBJ databases">
        <title>Massive genome expansion in bonnet fungi (Mycena s.s.) driven by repeated elements and novel gene families across ecological guilds.</title>
        <authorList>
            <consortium name="Lawrence Berkeley National Laboratory"/>
            <person name="Harder C.B."/>
            <person name="Miyauchi S."/>
            <person name="Viragh M."/>
            <person name="Kuo A."/>
            <person name="Thoen E."/>
            <person name="Andreopoulos B."/>
            <person name="Lu D."/>
            <person name="Skrede I."/>
            <person name="Drula E."/>
            <person name="Henrissat B."/>
            <person name="Morin E."/>
            <person name="Kohler A."/>
            <person name="Barry K."/>
            <person name="LaButti K."/>
            <person name="Morin E."/>
            <person name="Salamov A."/>
            <person name="Lipzen A."/>
            <person name="Mereny Z."/>
            <person name="Hegedus B."/>
            <person name="Baldrian P."/>
            <person name="Stursova M."/>
            <person name="Weitz H."/>
            <person name="Taylor A."/>
            <person name="Grigoriev I.V."/>
            <person name="Nagy L.G."/>
            <person name="Martin F."/>
            <person name="Kauserud H."/>
        </authorList>
    </citation>
    <scope>NUCLEOTIDE SEQUENCE</scope>
    <source>
        <strain evidence="2">CBHHK067</strain>
    </source>
</reference>
<accession>A0AAD7MB18</accession>
<feature type="compositionally biased region" description="Polar residues" evidence="1">
    <location>
        <begin position="340"/>
        <end position="350"/>
    </location>
</feature>
<dbReference type="Proteomes" id="UP001221757">
    <property type="component" value="Unassembled WGS sequence"/>
</dbReference>
<feature type="region of interest" description="Disordered" evidence="1">
    <location>
        <begin position="329"/>
        <end position="365"/>
    </location>
</feature>
<feature type="compositionally biased region" description="Basic residues" evidence="1">
    <location>
        <begin position="330"/>
        <end position="339"/>
    </location>
</feature>
<dbReference type="AlphaFoldDB" id="A0AAD7MB18"/>
<organism evidence="2 3">
    <name type="scientific">Mycena rosella</name>
    <name type="common">Pink bonnet</name>
    <name type="synonym">Agaricus rosellus</name>
    <dbReference type="NCBI Taxonomy" id="1033263"/>
    <lineage>
        <taxon>Eukaryota</taxon>
        <taxon>Fungi</taxon>
        <taxon>Dikarya</taxon>
        <taxon>Basidiomycota</taxon>
        <taxon>Agaricomycotina</taxon>
        <taxon>Agaricomycetes</taxon>
        <taxon>Agaricomycetidae</taxon>
        <taxon>Agaricales</taxon>
        <taxon>Marasmiineae</taxon>
        <taxon>Mycenaceae</taxon>
        <taxon>Mycena</taxon>
    </lineage>
</organism>